<sequence>MKKSQALDYPASTRATLKPARGADAQLDHLEYMITSFVNSTEIAPLGCLDRPYWRMRLRVLSEENDLVSVQRARVLKLLDMLDQTERKTGPEQEAA</sequence>
<dbReference type="Proteomes" id="UP000036959">
    <property type="component" value="Unassembled WGS sequence"/>
</dbReference>
<evidence type="ECO:0000313" key="1">
    <source>
        <dbReference type="EMBL" id="KND61727.1"/>
    </source>
</evidence>
<dbReference type="PATRIC" id="fig|242163.4.peg.1188"/>
<gene>
    <name evidence="1" type="ORF">BVER_06142c</name>
</gene>
<dbReference type="EMBL" id="LFJJ01000013">
    <property type="protein sequence ID" value="KND61727.1"/>
    <property type="molecule type" value="Genomic_DNA"/>
</dbReference>
<dbReference type="AlphaFoldDB" id="A0A0L0MGB7"/>
<comment type="caution">
    <text evidence="1">The sequence shown here is derived from an EMBL/GenBank/DDBJ whole genome shotgun (WGS) entry which is preliminary data.</text>
</comment>
<protein>
    <submittedName>
        <fullName evidence="1">Uncharacterized protein</fullName>
    </submittedName>
</protein>
<proteinExistence type="predicted"/>
<name>A0A0L0MGB7_9BURK</name>
<dbReference type="OrthoDB" id="9009585at2"/>
<evidence type="ECO:0000313" key="2">
    <source>
        <dbReference type="Proteomes" id="UP000036959"/>
    </source>
</evidence>
<organism evidence="1 2">
    <name type="scientific">Candidatus Burkholderia verschuerenii</name>
    <dbReference type="NCBI Taxonomy" id="242163"/>
    <lineage>
        <taxon>Bacteria</taxon>
        <taxon>Pseudomonadati</taxon>
        <taxon>Pseudomonadota</taxon>
        <taxon>Betaproteobacteria</taxon>
        <taxon>Burkholderiales</taxon>
        <taxon>Burkholderiaceae</taxon>
        <taxon>Burkholderia</taxon>
    </lineage>
</organism>
<dbReference type="RefSeq" id="WP_050452312.1">
    <property type="nucleotide sequence ID" value="NZ_LFJJ01000013.1"/>
</dbReference>
<accession>A0A0L0MGB7</accession>
<keyword evidence="2" id="KW-1185">Reference proteome</keyword>
<reference evidence="2" key="1">
    <citation type="submission" date="2015-06" db="EMBL/GenBank/DDBJ databases">
        <title>Comparative genomics of Burkholderia leaf nodule symbionts.</title>
        <authorList>
            <person name="Carlier A."/>
            <person name="Eberl L."/>
            <person name="Pinto-Carbo M."/>
        </authorList>
    </citation>
    <scope>NUCLEOTIDE SEQUENCE [LARGE SCALE GENOMIC DNA]</scope>
    <source>
        <strain evidence="2">UZHbot4</strain>
    </source>
</reference>